<dbReference type="RefSeq" id="WP_150924065.1">
    <property type="nucleotide sequence ID" value="NZ_CP044232.1"/>
</dbReference>
<proteinExistence type="predicted"/>
<protein>
    <submittedName>
        <fullName evidence="2">Large extracellular alpha-helical protein</fullName>
    </submittedName>
</protein>
<dbReference type="Pfam" id="PF18986">
    <property type="entry name" value="DUF5719"/>
    <property type="match status" value="1"/>
</dbReference>
<feature type="transmembrane region" description="Helical" evidence="1">
    <location>
        <begin position="12"/>
        <end position="38"/>
    </location>
</feature>
<accession>A0A5J6L1Z5</accession>
<dbReference type="Proteomes" id="UP000325516">
    <property type="component" value="Chromosome"/>
</dbReference>
<dbReference type="KEGG" id="mlz:F6J85_04815"/>
<keyword evidence="1" id="KW-1133">Transmembrane helix</keyword>
<keyword evidence="1" id="KW-0472">Membrane</keyword>
<reference evidence="3" key="1">
    <citation type="submission" date="2019-09" db="EMBL/GenBank/DDBJ databases">
        <title>Mumia zhuanghuii sp. nov. isolated from the intestinal contents of plateau pika (Ochotona curzoniae) in the Qinghai-Tibet plateau of China.</title>
        <authorList>
            <person name="Tian Z."/>
        </authorList>
    </citation>
    <scope>NUCLEOTIDE SEQUENCE [LARGE SCALE GENOMIC DNA]</scope>
    <source>
        <strain evidence="3">L-031</strain>
    </source>
</reference>
<keyword evidence="1" id="KW-0812">Transmembrane</keyword>
<name>A0A5J6L1Z5_9MICO</name>
<keyword evidence="3" id="KW-1185">Reference proteome</keyword>
<evidence type="ECO:0000256" key="1">
    <source>
        <dbReference type="SAM" id="Phobius"/>
    </source>
</evidence>
<evidence type="ECO:0000313" key="2">
    <source>
        <dbReference type="EMBL" id="QEW02490.1"/>
    </source>
</evidence>
<sequence>MTERRRFGWALTSARVIAGAAAAVAVVIAVVLAIAFPWPTVSTEPVRVEATPAPSDTVLACDGPLLVLGRTVEQAGQLDLAAAQSVVSGPGSADASERALTGPVPDEGPLSFTAAPDGSAPAAFAAAGSASVEAADLRGYAASACRPPLLESWVVGGATTTGSNDLVVLTNPGVVAATVQVTVYGAAGAQSAPGGVDRVVPARSQIVVPLAGLLRDEASPVVHVTAAGAPVAVAVQSSLTRTLLPGGVDQVSPLAAAADRQVIPGVVMLAPAADEGAQARAIVRVLAPAGDGEAQVSVQDETGRAVGETATVPLAAGIPIELELPGLAAGTYSVVVEADAPVVAGVWSTTGFGEGSDYAWFAAAPEVDLPTAVAVPGGTAPTMSFVNDRAADATVVLTSPTGSTRDVEVPASGAVQVELAESGVYTLDPSAPVRAGVSFAAAGALAGYPVWGADAAAPPIVVFP</sequence>
<dbReference type="InterPro" id="IPR043777">
    <property type="entry name" value="DUF5719"/>
</dbReference>
<dbReference type="AlphaFoldDB" id="A0A5J6L1Z5"/>
<organism evidence="2 3">
    <name type="scientific">Microbacterium lushaniae</name>
    <dbReference type="NCBI Taxonomy" id="2614639"/>
    <lineage>
        <taxon>Bacteria</taxon>
        <taxon>Bacillati</taxon>
        <taxon>Actinomycetota</taxon>
        <taxon>Actinomycetes</taxon>
        <taxon>Micrococcales</taxon>
        <taxon>Microbacteriaceae</taxon>
        <taxon>Microbacterium</taxon>
    </lineage>
</organism>
<gene>
    <name evidence="2" type="ORF">F6J85_04815</name>
</gene>
<evidence type="ECO:0000313" key="3">
    <source>
        <dbReference type="Proteomes" id="UP000325516"/>
    </source>
</evidence>
<dbReference type="EMBL" id="CP044232">
    <property type="protein sequence ID" value="QEW02490.1"/>
    <property type="molecule type" value="Genomic_DNA"/>
</dbReference>